<accession>A0A1J6IGE9</accession>
<dbReference type="InterPro" id="IPR045274">
    <property type="entry name" value="WAK-like"/>
</dbReference>
<evidence type="ECO:0000259" key="3">
    <source>
        <dbReference type="PROSITE" id="PS50011"/>
    </source>
</evidence>
<keyword evidence="4" id="KW-0808">Transferase</keyword>
<dbReference type="Gene3D" id="1.10.510.10">
    <property type="entry name" value="Transferase(Phosphotransferase) domain 1"/>
    <property type="match status" value="1"/>
</dbReference>
<dbReference type="OMA" id="VIDTTME"/>
<dbReference type="InterPro" id="IPR000719">
    <property type="entry name" value="Prot_kinase_dom"/>
</dbReference>
<dbReference type="SUPFAM" id="SSF56112">
    <property type="entry name" value="Protein kinase-like (PK-like)"/>
    <property type="match status" value="1"/>
</dbReference>
<dbReference type="PANTHER" id="PTHR27005">
    <property type="entry name" value="WALL-ASSOCIATED RECEPTOR KINASE-LIKE 21"/>
    <property type="match status" value="1"/>
</dbReference>
<dbReference type="AlphaFoldDB" id="A0A1J6IGE9"/>
<gene>
    <name evidence="4" type="ORF">A4A49_60738</name>
</gene>
<organism evidence="4 5">
    <name type="scientific">Nicotiana attenuata</name>
    <name type="common">Coyote tobacco</name>
    <dbReference type="NCBI Taxonomy" id="49451"/>
    <lineage>
        <taxon>Eukaryota</taxon>
        <taxon>Viridiplantae</taxon>
        <taxon>Streptophyta</taxon>
        <taxon>Embryophyta</taxon>
        <taxon>Tracheophyta</taxon>
        <taxon>Spermatophyta</taxon>
        <taxon>Magnoliopsida</taxon>
        <taxon>eudicotyledons</taxon>
        <taxon>Gunneridae</taxon>
        <taxon>Pentapetalae</taxon>
        <taxon>asterids</taxon>
        <taxon>lamiids</taxon>
        <taxon>Solanales</taxon>
        <taxon>Solanaceae</taxon>
        <taxon>Nicotianoideae</taxon>
        <taxon>Nicotianeae</taxon>
        <taxon>Nicotiana</taxon>
    </lineage>
</organism>
<feature type="domain" description="Protein kinase" evidence="3">
    <location>
        <begin position="1"/>
        <end position="264"/>
    </location>
</feature>
<dbReference type="InterPro" id="IPR011009">
    <property type="entry name" value="Kinase-like_dom_sf"/>
</dbReference>
<dbReference type="SMR" id="A0A1J6IGE9"/>
<dbReference type="GO" id="GO:0004674">
    <property type="term" value="F:protein serine/threonine kinase activity"/>
    <property type="evidence" value="ECO:0007669"/>
    <property type="project" value="TreeGrafter"/>
</dbReference>
<reference evidence="4" key="1">
    <citation type="submission" date="2016-11" db="EMBL/GenBank/DDBJ databases">
        <title>The genome of Nicotiana attenuata.</title>
        <authorList>
            <person name="Xu S."/>
            <person name="Brockmoeller T."/>
            <person name="Gaquerel E."/>
            <person name="Navarro A."/>
            <person name="Kuhl H."/>
            <person name="Gase K."/>
            <person name="Ling Z."/>
            <person name="Zhou W."/>
            <person name="Kreitzer C."/>
            <person name="Stanke M."/>
            <person name="Tang H."/>
            <person name="Lyons E."/>
            <person name="Pandey P."/>
            <person name="Pandey S.P."/>
            <person name="Timmermann B."/>
            <person name="Baldwin I.T."/>
        </authorList>
    </citation>
    <scope>NUCLEOTIDE SEQUENCE [LARGE SCALE GENOMIC DNA]</scope>
    <source>
        <strain evidence="4">UT</strain>
    </source>
</reference>
<evidence type="ECO:0000313" key="4">
    <source>
        <dbReference type="EMBL" id="OIS96814.1"/>
    </source>
</evidence>
<keyword evidence="2" id="KW-0067">ATP-binding</keyword>
<keyword evidence="5" id="KW-1185">Reference proteome</keyword>
<dbReference type="GO" id="GO:0005886">
    <property type="term" value="C:plasma membrane"/>
    <property type="evidence" value="ECO:0007669"/>
    <property type="project" value="TreeGrafter"/>
</dbReference>
<proteinExistence type="predicted"/>
<evidence type="ECO:0000256" key="1">
    <source>
        <dbReference type="ARBA" id="ARBA00022741"/>
    </source>
</evidence>
<name>A0A1J6IGE9_NICAT</name>
<evidence type="ECO:0000313" key="5">
    <source>
        <dbReference type="Proteomes" id="UP000187609"/>
    </source>
</evidence>
<dbReference type="PROSITE" id="PS50011">
    <property type="entry name" value="PROTEIN_KINASE_DOM"/>
    <property type="match status" value="1"/>
</dbReference>
<dbReference type="PANTHER" id="PTHR27005:SF460">
    <property type="entry name" value="NON-FUNCTIONAL PSEUDOKINASE ZED1-LIKE"/>
    <property type="match status" value="1"/>
</dbReference>
<protein>
    <submittedName>
        <fullName evidence="4">Inactive serinethreonine-protein kinase</fullName>
    </submittedName>
</protein>
<comment type="caution">
    <text evidence="4">The sequence shown here is derived from an EMBL/GenBank/DDBJ whole genome shotgun (WGS) entry which is preliminary data.</text>
</comment>
<sequence length="276" mass="31410">MVKFNKHLVLSSLWLQGYGGDYHRNIFRDIAITAQMSHLKNVLRLVGYSLELENPVMVYEYVEAMSLYELLFLEGNHDQNREFIRLRIANEIASVIVFLHSEFSTPIIYRNLSASNVIIYQNSGVAKITDFPLSISLPQGELEVAGAMCGHSGYLDPEYMQSGIASQKTDVYSFGVVLFQLLTGKKMSILDGKMIDFTKFPHVETNIEEEGSVMDIADPTILEEHGIEIRQLLEHYLDLVRKCTGYKGEEEPYMIHVAKELRQIKKCYCGLTLGQN</sequence>
<dbReference type="Gramene" id="OIS96814">
    <property type="protein sequence ID" value="OIS96814"/>
    <property type="gene ID" value="A4A49_60738"/>
</dbReference>
<dbReference type="Proteomes" id="UP000187609">
    <property type="component" value="Unassembled WGS sequence"/>
</dbReference>
<keyword evidence="4" id="KW-0418">Kinase</keyword>
<evidence type="ECO:0000256" key="2">
    <source>
        <dbReference type="ARBA" id="ARBA00022840"/>
    </source>
</evidence>
<dbReference type="GO" id="GO:0005524">
    <property type="term" value="F:ATP binding"/>
    <property type="evidence" value="ECO:0007669"/>
    <property type="project" value="UniProtKB-KW"/>
</dbReference>
<dbReference type="GO" id="GO:0007166">
    <property type="term" value="P:cell surface receptor signaling pathway"/>
    <property type="evidence" value="ECO:0007669"/>
    <property type="project" value="InterPro"/>
</dbReference>
<keyword evidence="1" id="KW-0547">Nucleotide-binding</keyword>
<dbReference type="EMBL" id="MJEQ01037193">
    <property type="protein sequence ID" value="OIS96814.1"/>
    <property type="molecule type" value="Genomic_DNA"/>
</dbReference>
<dbReference type="Pfam" id="PF00069">
    <property type="entry name" value="Pkinase"/>
    <property type="match status" value="1"/>
</dbReference>